<dbReference type="PANTHER" id="PTHR11079:SF161">
    <property type="entry name" value="CMP_DCMP-TYPE DEAMINASE DOMAIN-CONTAINING PROTEIN"/>
    <property type="match status" value="1"/>
</dbReference>
<dbReference type="GO" id="GO:0008270">
    <property type="term" value="F:zinc ion binding"/>
    <property type="evidence" value="ECO:0007669"/>
    <property type="project" value="InterPro"/>
</dbReference>
<reference evidence="4 5" key="1">
    <citation type="submission" date="2019-01" db="EMBL/GenBank/DDBJ databases">
        <authorList>
            <person name="Chen W.-M."/>
        </authorList>
    </citation>
    <scope>NUCLEOTIDE SEQUENCE [LARGE SCALE GENOMIC DNA]</scope>
    <source>
        <strain evidence="4 5">CCP-6</strain>
    </source>
</reference>
<dbReference type="InterPro" id="IPR002125">
    <property type="entry name" value="CMP_dCMP_dom"/>
</dbReference>
<dbReference type="PROSITE" id="PS51747">
    <property type="entry name" value="CYT_DCMP_DEAMINASES_2"/>
    <property type="match status" value="1"/>
</dbReference>
<dbReference type="AlphaFoldDB" id="A0A437MGW0"/>
<comment type="caution">
    <text evidence="4">The sequence shown here is derived from an EMBL/GenBank/DDBJ whole genome shotgun (WGS) entry which is preliminary data.</text>
</comment>
<name>A0A437MGW0_9PROT</name>
<evidence type="ECO:0000313" key="5">
    <source>
        <dbReference type="Proteomes" id="UP000282957"/>
    </source>
</evidence>
<dbReference type="PANTHER" id="PTHR11079">
    <property type="entry name" value="CYTOSINE DEAMINASE FAMILY MEMBER"/>
    <property type="match status" value="1"/>
</dbReference>
<keyword evidence="5" id="KW-1185">Reference proteome</keyword>
<evidence type="ECO:0000256" key="2">
    <source>
        <dbReference type="ARBA" id="ARBA00022833"/>
    </source>
</evidence>
<keyword evidence="2" id="KW-0862">Zinc</keyword>
<dbReference type="InterPro" id="IPR016193">
    <property type="entry name" value="Cytidine_deaminase-like"/>
</dbReference>
<protein>
    <submittedName>
        <fullName evidence="4">Nucleoside deaminase</fullName>
    </submittedName>
</protein>
<dbReference type="PROSITE" id="PS00903">
    <property type="entry name" value="CYT_DCMP_DEAMINASES_1"/>
    <property type="match status" value="1"/>
</dbReference>
<accession>A0A437MGW0</accession>
<sequence length="163" mass="17320">MYNPAFMAQAIAQSRRALSEPGTEPFGAVVVKDGEIVGWGVNRSRLHFDPTSHGETEAIRDACRRLECTDLSGAHLYSSCEPCALCVATIHVVGITKVFYAGSLETSNAALSGVARSIRRRGDVKALRADAGAPVANGSIPAEAFPSAEAEDILREWARMMGG</sequence>
<dbReference type="GO" id="GO:0006152">
    <property type="term" value="P:purine nucleoside catabolic process"/>
    <property type="evidence" value="ECO:0007669"/>
    <property type="project" value="TreeGrafter"/>
</dbReference>
<dbReference type="InterPro" id="IPR016192">
    <property type="entry name" value="APOBEC/CMP_deaminase_Zn-bd"/>
</dbReference>
<evidence type="ECO:0000313" key="4">
    <source>
        <dbReference type="EMBL" id="RVT96877.1"/>
    </source>
</evidence>
<keyword evidence="1" id="KW-0479">Metal-binding</keyword>
<dbReference type="CDD" id="cd01285">
    <property type="entry name" value="nucleoside_deaminase"/>
    <property type="match status" value="1"/>
</dbReference>
<dbReference type="Pfam" id="PF00383">
    <property type="entry name" value="dCMP_cyt_deam_1"/>
    <property type="match status" value="1"/>
</dbReference>
<feature type="domain" description="CMP/dCMP-type deaminase" evidence="3">
    <location>
        <begin position="1"/>
        <end position="114"/>
    </location>
</feature>
<dbReference type="Proteomes" id="UP000282957">
    <property type="component" value="Unassembled WGS sequence"/>
</dbReference>
<dbReference type="Gene3D" id="3.40.140.10">
    <property type="entry name" value="Cytidine Deaminase, domain 2"/>
    <property type="match status" value="1"/>
</dbReference>
<proteinExistence type="predicted"/>
<evidence type="ECO:0000256" key="1">
    <source>
        <dbReference type="ARBA" id="ARBA00022723"/>
    </source>
</evidence>
<dbReference type="SUPFAM" id="SSF53927">
    <property type="entry name" value="Cytidine deaminase-like"/>
    <property type="match status" value="1"/>
</dbReference>
<dbReference type="RefSeq" id="WP_127787524.1">
    <property type="nucleotide sequence ID" value="NZ_SACL01000003.1"/>
</dbReference>
<gene>
    <name evidence="4" type="ORF">EOD42_10765</name>
</gene>
<organism evidence="4 5">
    <name type="scientific">Rhodovarius crocodyli</name>
    <dbReference type="NCBI Taxonomy" id="1979269"/>
    <lineage>
        <taxon>Bacteria</taxon>
        <taxon>Pseudomonadati</taxon>
        <taxon>Pseudomonadota</taxon>
        <taxon>Alphaproteobacteria</taxon>
        <taxon>Acetobacterales</taxon>
        <taxon>Roseomonadaceae</taxon>
        <taxon>Rhodovarius</taxon>
    </lineage>
</organism>
<evidence type="ECO:0000259" key="3">
    <source>
        <dbReference type="PROSITE" id="PS51747"/>
    </source>
</evidence>
<dbReference type="OrthoDB" id="9802676at2"/>
<dbReference type="EMBL" id="SACL01000003">
    <property type="protein sequence ID" value="RVT96877.1"/>
    <property type="molecule type" value="Genomic_DNA"/>
</dbReference>
<dbReference type="GO" id="GO:0047974">
    <property type="term" value="F:guanosine deaminase activity"/>
    <property type="evidence" value="ECO:0007669"/>
    <property type="project" value="TreeGrafter"/>
</dbReference>